<evidence type="ECO:0000256" key="3">
    <source>
        <dbReference type="ARBA" id="ARBA00008715"/>
    </source>
</evidence>
<dbReference type="PANTHER" id="PTHR12413">
    <property type="entry name" value="DOLICHYL GLYCOSYLTRANSFERASE"/>
    <property type="match status" value="1"/>
</dbReference>
<gene>
    <name evidence="11" type="ORF">DAPK24_027690</name>
</gene>
<keyword evidence="7 10" id="KW-0256">Endoplasmic reticulum</keyword>
<feature type="transmembrane region" description="Helical" evidence="10">
    <location>
        <begin position="237"/>
        <end position="255"/>
    </location>
</feature>
<feature type="transmembrane region" description="Helical" evidence="10">
    <location>
        <begin position="331"/>
        <end position="348"/>
    </location>
</feature>
<evidence type="ECO:0000256" key="8">
    <source>
        <dbReference type="ARBA" id="ARBA00022989"/>
    </source>
</evidence>
<evidence type="ECO:0000256" key="1">
    <source>
        <dbReference type="ARBA" id="ARBA00004477"/>
    </source>
</evidence>
<accession>A0AAV5R3R2</accession>
<dbReference type="EC" id="2.4.1.-" evidence="10"/>
<dbReference type="PANTHER" id="PTHR12413:SF1">
    <property type="entry name" value="DOLICHYL PYROPHOSPHATE MAN9GLCNAC2 ALPHA-1,3-GLUCOSYLTRANSFERASE"/>
    <property type="match status" value="1"/>
</dbReference>
<feature type="transmembrane region" description="Helical" evidence="10">
    <location>
        <begin position="262"/>
        <end position="282"/>
    </location>
</feature>
<evidence type="ECO:0000313" key="12">
    <source>
        <dbReference type="Proteomes" id="UP001378960"/>
    </source>
</evidence>
<evidence type="ECO:0000256" key="9">
    <source>
        <dbReference type="ARBA" id="ARBA00023136"/>
    </source>
</evidence>
<feature type="transmembrane region" description="Helical" evidence="10">
    <location>
        <begin position="174"/>
        <end position="193"/>
    </location>
</feature>
<feature type="transmembrane region" description="Helical" evidence="10">
    <location>
        <begin position="37"/>
        <end position="58"/>
    </location>
</feature>
<protein>
    <recommendedName>
        <fullName evidence="10">Alpha-1,3-glucosyltransferase</fullName>
        <ecNumber evidence="10">2.4.1.-</ecNumber>
    </recommendedName>
</protein>
<feature type="transmembrane region" description="Helical" evidence="10">
    <location>
        <begin position="500"/>
        <end position="520"/>
    </location>
</feature>
<proteinExistence type="inferred from homology"/>
<dbReference type="InterPro" id="IPR004856">
    <property type="entry name" value="Glyco_trans_ALG6/ALG8"/>
</dbReference>
<evidence type="ECO:0000256" key="4">
    <source>
        <dbReference type="ARBA" id="ARBA00022676"/>
    </source>
</evidence>
<keyword evidence="9 10" id="KW-0472">Membrane</keyword>
<dbReference type="GO" id="GO:0042281">
    <property type="term" value="F:dolichyl pyrophosphate Man9GlcNAc2 alpha-1,3-glucosyltransferase activity"/>
    <property type="evidence" value="ECO:0007669"/>
    <property type="project" value="TreeGrafter"/>
</dbReference>
<feature type="transmembrane region" description="Helical" evidence="10">
    <location>
        <begin position="200"/>
        <end position="217"/>
    </location>
</feature>
<feature type="transmembrane region" description="Helical" evidence="10">
    <location>
        <begin position="355"/>
        <end position="374"/>
    </location>
</feature>
<reference evidence="11 12" key="1">
    <citation type="journal article" date="2023" name="Elife">
        <title>Identification of key yeast species and microbe-microbe interactions impacting larval growth of Drosophila in the wild.</title>
        <authorList>
            <person name="Mure A."/>
            <person name="Sugiura Y."/>
            <person name="Maeda R."/>
            <person name="Honda K."/>
            <person name="Sakurai N."/>
            <person name="Takahashi Y."/>
            <person name="Watada M."/>
            <person name="Katoh T."/>
            <person name="Gotoh A."/>
            <person name="Gotoh Y."/>
            <person name="Taniguchi I."/>
            <person name="Nakamura K."/>
            <person name="Hayashi T."/>
            <person name="Katayama T."/>
            <person name="Uemura T."/>
            <person name="Hattori Y."/>
        </authorList>
    </citation>
    <scope>NUCLEOTIDE SEQUENCE [LARGE SCALE GENOMIC DNA]</scope>
    <source>
        <strain evidence="11 12">PK-24</strain>
    </source>
</reference>
<evidence type="ECO:0000256" key="10">
    <source>
        <dbReference type="RuleBase" id="RU363110"/>
    </source>
</evidence>
<dbReference type="Pfam" id="PF03155">
    <property type="entry name" value="Alg6_Alg8"/>
    <property type="match status" value="1"/>
</dbReference>
<evidence type="ECO:0000256" key="7">
    <source>
        <dbReference type="ARBA" id="ARBA00022824"/>
    </source>
</evidence>
<keyword evidence="6 10" id="KW-0812">Transmembrane</keyword>
<sequence>MELKKKPTKKDNFVFLFKGSPLNDFLYPFKKAANQWVARYIIVTFAIIIRCAVGLGSYSGENQPPNFGDFEYNRHYMEIVTSLPLYQWYLQDLGNSNFMLKFPPLYAYHSFIWGIIGKLINKSWFELNNSIGCQDIDLKSFMRITVLFSELIAYIPSVIIYTRWMGRHYNKAPSIDQTIIAATILFLPDLAIIDHGHFQYNSFLLGIALIALNNLLYDNLALASIFFTLSICFNPMILYYSPIFFFYLLSLCFVPKFNLIRLIYIGVSVLLTFIVIFLPFIYSGGIQLLSHILYTTFPLNFNILHQSYPNFWSMTNHLLNNNIDLSNLKNLSIILTILAISPSCYAIFTNTSKRLLPWCLASCSLSFFLFSFLIDETSVLLPWMPVTLLLNEVDADVISMICWFFNTCLFSLMPLLKKDGLLLQYFVLGVLSNWLMGNLSWVRKFVNIIIPFISQRPNATPVLPHSYSWTATIISFYVTATIILSCDLLQIQPLVEIENFWEISNTFLSTISFGIFYVWLNFKIYTIHSLKAKSD</sequence>
<keyword evidence="5 10" id="KW-0808">Transferase</keyword>
<comment type="pathway">
    <text evidence="2 10">Protein modification; protein glycosylation.</text>
</comment>
<dbReference type="GO" id="GO:0005789">
    <property type="term" value="C:endoplasmic reticulum membrane"/>
    <property type="evidence" value="ECO:0007669"/>
    <property type="project" value="UniProtKB-SubCell"/>
</dbReference>
<evidence type="ECO:0000313" key="11">
    <source>
        <dbReference type="EMBL" id="GMM46194.1"/>
    </source>
</evidence>
<evidence type="ECO:0000256" key="5">
    <source>
        <dbReference type="ARBA" id="ARBA00022679"/>
    </source>
</evidence>
<feature type="transmembrane region" description="Helical" evidence="10">
    <location>
        <begin position="141"/>
        <end position="162"/>
    </location>
</feature>
<keyword evidence="4 10" id="KW-0328">Glycosyltransferase</keyword>
<feature type="transmembrane region" description="Helical" evidence="10">
    <location>
        <begin position="423"/>
        <end position="442"/>
    </location>
</feature>
<organism evidence="11 12">
    <name type="scientific">Pichia kluyveri</name>
    <name type="common">Yeast</name>
    <dbReference type="NCBI Taxonomy" id="36015"/>
    <lineage>
        <taxon>Eukaryota</taxon>
        <taxon>Fungi</taxon>
        <taxon>Dikarya</taxon>
        <taxon>Ascomycota</taxon>
        <taxon>Saccharomycotina</taxon>
        <taxon>Pichiomycetes</taxon>
        <taxon>Pichiales</taxon>
        <taxon>Pichiaceae</taxon>
        <taxon>Pichia</taxon>
    </lineage>
</organism>
<evidence type="ECO:0000256" key="2">
    <source>
        <dbReference type="ARBA" id="ARBA00004922"/>
    </source>
</evidence>
<name>A0AAV5R3R2_PICKL</name>
<keyword evidence="12" id="KW-1185">Reference proteome</keyword>
<keyword evidence="8 10" id="KW-1133">Transmembrane helix</keyword>
<dbReference type="AlphaFoldDB" id="A0AAV5R3R2"/>
<dbReference type="Proteomes" id="UP001378960">
    <property type="component" value="Unassembled WGS sequence"/>
</dbReference>
<feature type="transmembrane region" description="Helical" evidence="10">
    <location>
        <begin position="105"/>
        <end position="121"/>
    </location>
</feature>
<dbReference type="EMBL" id="BTGB01000003">
    <property type="protein sequence ID" value="GMM46194.1"/>
    <property type="molecule type" value="Genomic_DNA"/>
</dbReference>
<comment type="similarity">
    <text evidence="3 10">Belongs to the ALG6/ALG8 glucosyltransferase family.</text>
</comment>
<feature type="transmembrane region" description="Helical" evidence="10">
    <location>
        <begin position="467"/>
        <end position="488"/>
    </location>
</feature>
<comment type="subcellular location">
    <subcellularLocation>
        <location evidence="1 10">Endoplasmic reticulum membrane</location>
        <topology evidence="1 10">Multi-pass membrane protein</topology>
    </subcellularLocation>
</comment>
<evidence type="ECO:0000256" key="6">
    <source>
        <dbReference type="ARBA" id="ARBA00022692"/>
    </source>
</evidence>
<comment type="caution">
    <text evidence="11">The sequence shown here is derived from an EMBL/GenBank/DDBJ whole genome shotgun (WGS) entry which is preliminary data.</text>
</comment>